<name>A0A1B6E4D4_9HEMI</name>
<dbReference type="Pfam" id="PF03392">
    <property type="entry name" value="OS-D"/>
    <property type="match status" value="1"/>
</dbReference>
<dbReference type="PANTHER" id="PTHR11257:SF9">
    <property type="entry name" value="CHEMOSENSORY PROTEIN 13"/>
    <property type="match status" value="1"/>
</dbReference>
<protein>
    <submittedName>
        <fullName evidence="2">Uncharacterized protein</fullName>
    </submittedName>
</protein>
<dbReference type="InterPro" id="IPR005055">
    <property type="entry name" value="A10/PebIII"/>
</dbReference>
<feature type="chain" id="PRO_5008581793" evidence="1">
    <location>
        <begin position="20"/>
        <end position="131"/>
    </location>
</feature>
<evidence type="ECO:0000256" key="1">
    <source>
        <dbReference type="SAM" id="SignalP"/>
    </source>
</evidence>
<proteinExistence type="predicted"/>
<gene>
    <name evidence="2" type="ORF">g.10441</name>
</gene>
<dbReference type="AlphaFoldDB" id="A0A1B6E4D4"/>
<reference evidence="2" key="1">
    <citation type="submission" date="2015-12" db="EMBL/GenBank/DDBJ databases">
        <title>De novo transcriptome assembly of four potential Pierce s Disease insect vectors from Arizona vineyards.</title>
        <authorList>
            <person name="Tassone E.E."/>
        </authorList>
    </citation>
    <scope>NUCLEOTIDE SEQUENCE</scope>
</reference>
<keyword evidence="1" id="KW-0732">Signal</keyword>
<dbReference type="Gene3D" id="1.10.2080.10">
    <property type="entry name" value="Insect odorant-binding protein A10/Ejaculatory bulb-specific protein 3"/>
    <property type="match status" value="1"/>
</dbReference>
<dbReference type="PROSITE" id="PS51257">
    <property type="entry name" value="PROKAR_LIPOPROTEIN"/>
    <property type="match status" value="1"/>
</dbReference>
<dbReference type="SUPFAM" id="SSF100910">
    <property type="entry name" value="Chemosensory protein Csp2"/>
    <property type="match status" value="1"/>
</dbReference>
<sequence>MVKAVLLLVVVSVVACAKAAENNKFDSIDVDRVLASRRLVTNYVGCLLEKKPCPPEGAELKRVLPEAIKTYCEKCTPNQKQKAFKAIRKLRNDYPQEWKQLSAKWDPSGEFTKKFDADEKKRTRIRGLFLN</sequence>
<dbReference type="PANTHER" id="PTHR11257">
    <property type="entry name" value="CHEMOSENSORY PROTEIN-RELATED"/>
    <property type="match status" value="1"/>
</dbReference>
<dbReference type="EMBL" id="GEDC01004505">
    <property type="protein sequence ID" value="JAS32793.1"/>
    <property type="molecule type" value="Transcribed_RNA"/>
</dbReference>
<organism evidence="2">
    <name type="scientific">Clastoptera arizonana</name>
    <name type="common">Arizona spittle bug</name>
    <dbReference type="NCBI Taxonomy" id="38151"/>
    <lineage>
        <taxon>Eukaryota</taxon>
        <taxon>Metazoa</taxon>
        <taxon>Ecdysozoa</taxon>
        <taxon>Arthropoda</taxon>
        <taxon>Hexapoda</taxon>
        <taxon>Insecta</taxon>
        <taxon>Pterygota</taxon>
        <taxon>Neoptera</taxon>
        <taxon>Paraneoptera</taxon>
        <taxon>Hemiptera</taxon>
        <taxon>Auchenorrhyncha</taxon>
        <taxon>Cercopoidea</taxon>
        <taxon>Clastopteridae</taxon>
        <taxon>Clastoptera</taxon>
    </lineage>
</organism>
<accession>A0A1B6E4D4</accession>
<feature type="signal peptide" evidence="1">
    <location>
        <begin position="1"/>
        <end position="19"/>
    </location>
</feature>
<evidence type="ECO:0000313" key="2">
    <source>
        <dbReference type="EMBL" id="JAS32793.1"/>
    </source>
</evidence>
<dbReference type="InterPro" id="IPR036682">
    <property type="entry name" value="OS_D_A10/PebIII_sf"/>
</dbReference>